<proteinExistence type="predicted"/>
<dbReference type="AlphaFoldDB" id="A0A3M9X010"/>
<protein>
    <submittedName>
        <fullName evidence="1">Uncharacterized protein</fullName>
    </submittedName>
</protein>
<gene>
    <name evidence="1" type="ORF">DNR46_35450</name>
</gene>
<evidence type="ECO:0000313" key="2">
    <source>
        <dbReference type="Proteomes" id="UP000275436"/>
    </source>
</evidence>
<evidence type="ECO:0000313" key="1">
    <source>
        <dbReference type="EMBL" id="RNJ41215.1"/>
    </source>
</evidence>
<reference evidence="1 2" key="1">
    <citation type="journal article" date="2018" name="Mol. Plant Microbe Interact.">
        <title>Taxonomically Different Co-Microsymbionts of a Relict Legume, Oxytropis popoviana, Have Complementary Sets of Symbiotic Genes and Together Increase the Efficiency of Plant Nodulation.</title>
        <authorList>
            <person name="Safronova V."/>
            <person name="Belimov A."/>
            <person name="Sazanova A."/>
            <person name="Chirak E."/>
            <person name="Verkhozina A."/>
            <person name="Kuznetsova I."/>
            <person name="Andronov E."/>
            <person name="Puhalsky J."/>
            <person name="Tikhonovich I."/>
        </authorList>
    </citation>
    <scope>NUCLEOTIDE SEQUENCE [LARGE SCALE GENOMIC DNA]</scope>
    <source>
        <strain evidence="1 2">Opo-235</strain>
    </source>
</reference>
<organism evidence="1 2">
    <name type="scientific">Mesorhizobium japonicum</name>
    <dbReference type="NCBI Taxonomy" id="2066070"/>
    <lineage>
        <taxon>Bacteria</taxon>
        <taxon>Pseudomonadati</taxon>
        <taxon>Pseudomonadota</taxon>
        <taxon>Alphaproteobacteria</taxon>
        <taxon>Hyphomicrobiales</taxon>
        <taxon>Phyllobacteriaceae</taxon>
        <taxon>Mesorhizobium</taxon>
    </lineage>
</organism>
<accession>A0A3M9X010</accession>
<name>A0A3M9X010_9HYPH</name>
<sequence>MHLVRDVLDKQIVDRNQVKIGKVDGIVARLRQGKPPRVIAVEIGSIALARRLGPRPGRWMAILAAKLGGERHAKPHRVAWSKARDIGLDIEFDIDVRKTAIFDWQVWLRDHIISKIPGA</sequence>
<dbReference type="Proteomes" id="UP000275436">
    <property type="component" value="Unassembled WGS sequence"/>
</dbReference>
<dbReference type="RefSeq" id="WP_123170571.1">
    <property type="nucleotide sequence ID" value="NZ_QKOD01000023.1"/>
</dbReference>
<comment type="caution">
    <text evidence="1">The sequence shown here is derived from an EMBL/GenBank/DDBJ whole genome shotgun (WGS) entry which is preliminary data.</text>
</comment>
<dbReference type="EMBL" id="QKOD01000023">
    <property type="protein sequence ID" value="RNJ41215.1"/>
    <property type="molecule type" value="Genomic_DNA"/>
</dbReference>